<evidence type="ECO:0000313" key="2">
    <source>
        <dbReference type="EMBL" id="SDD15155.1"/>
    </source>
</evidence>
<dbReference type="AlphaFoldDB" id="A0A1G6SGC1"/>
<evidence type="ECO:0000313" key="3">
    <source>
        <dbReference type="Proteomes" id="UP000199467"/>
    </source>
</evidence>
<accession>A0A1G6SGC1</accession>
<protein>
    <submittedName>
        <fullName evidence="2">Uncharacterized protein</fullName>
    </submittedName>
</protein>
<feature type="compositionally biased region" description="Basic and acidic residues" evidence="1">
    <location>
        <begin position="9"/>
        <end position="21"/>
    </location>
</feature>
<dbReference type="Proteomes" id="UP000199467">
    <property type="component" value="Unassembled WGS sequence"/>
</dbReference>
<sequence>MTGLLISPEVRREKEVDRSSEMVRLTTPPEGKTLGYF</sequence>
<organism evidence="2 3">
    <name type="scientific">Ectopseudomonas chengduensis</name>
    <dbReference type="NCBI Taxonomy" id="489632"/>
    <lineage>
        <taxon>Bacteria</taxon>
        <taxon>Pseudomonadati</taxon>
        <taxon>Pseudomonadota</taxon>
        <taxon>Gammaproteobacteria</taxon>
        <taxon>Pseudomonadales</taxon>
        <taxon>Pseudomonadaceae</taxon>
        <taxon>Ectopseudomonas</taxon>
    </lineage>
</organism>
<keyword evidence="3" id="KW-1185">Reference proteome</keyword>
<proteinExistence type="predicted"/>
<feature type="region of interest" description="Disordered" evidence="1">
    <location>
        <begin position="1"/>
        <end position="37"/>
    </location>
</feature>
<evidence type="ECO:0000256" key="1">
    <source>
        <dbReference type="SAM" id="MobiDB-lite"/>
    </source>
</evidence>
<gene>
    <name evidence="2" type="ORF">SAMN05216576_111171</name>
</gene>
<dbReference type="EMBL" id="FMZQ01000011">
    <property type="protein sequence ID" value="SDD15155.1"/>
    <property type="molecule type" value="Genomic_DNA"/>
</dbReference>
<name>A0A1G6SGC1_9GAMM</name>
<reference evidence="3" key="1">
    <citation type="submission" date="2016-10" db="EMBL/GenBank/DDBJ databases">
        <authorList>
            <person name="Varghese N."/>
            <person name="Submissions S."/>
        </authorList>
    </citation>
    <scope>NUCLEOTIDE SEQUENCE [LARGE SCALE GENOMIC DNA]</scope>
    <source>
        <strain evidence="3">DSM 26382</strain>
    </source>
</reference>